<dbReference type="PROSITE" id="PS50297">
    <property type="entry name" value="ANK_REP_REGION"/>
    <property type="match status" value="5"/>
</dbReference>
<dbReference type="RefSeq" id="XP_056076144.1">
    <property type="nucleotide sequence ID" value="XM_056209322.1"/>
</dbReference>
<feature type="domain" description="GPI inositol-deacylase winged helix" evidence="6">
    <location>
        <begin position="374"/>
        <end position="451"/>
    </location>
</feature>
<dbReference type="EMBL" id="JAPEUX010000001">
    <property type="protein sequence ID" value="KAJ4359942.1"/>
    <property type="molecule type" value="Genomic_DNA"/>
</dbReference>
<dbReference type="Pfam" id="PF12796">
    <property type="entry name" value="Ank_2"/>
    <property type="match status" value="2"/>
</dbReference>
<protein>
    <recommendedName>
        <fullName evidence="10">Ankyrin</fullName>
    </recommendedName>
</protein>
<dbReference type="PANTHER" id="PTHR24161">
    <property type="entry name" value="ANK_REP_REGION DOMAIN-CONTAINING PROTEIN-RELATED"/>
    <property type="match status" value="1"/>
</dbReference>
<dbReference type="Pfam" id="PF24883">
    <property type="entry name" value="NPHP3_N"/>
    <property type="match status" value="1"/>
</dbReference>
<dbReference type="Pfam" id="PF22939">
    <property type="entry name" value="WHD_GPIID"/>
    <property type="match status" value="1"/>
</dbReference>
<dbReference type="InterPro" id="IPR036770">
    <property type="entry name" value="Ankyrin_rpt-contain_sf"/>
</dbReference>
<dbReference type="Proteomes" id="UP001140513">
    <property type="component" value="Unassembled WGS sequence"/>
</dbReference>
<dbReference type="InterPro" id="IPR054471">
    <property type="entry name" value="GPIID_WHD"/>
</dbReference>
<dbReference type="SUPFAM" id="SSF48403">
    <property type="entry name" value="Ankyrin repeat"/>
    <property type="match status" value="1"/>
</dbReference>
<evidence type="ECO:0000256" key="5">
    <source>
        <dbReference type="SAM" id="SignalP"/>
    </source>
</evidence>
<comment type="caution">
    <text evidence="8">The sequence shown here is derived from an EMBL/GenBank/DDBJ whole genome shotgun (WGS) entry which is preliminary data.</text>
</comment>
<feature type="region of interest" description="Disordered" evidence="4">
    <location>
        <begin position="895"/>
        <end position="918"/>
    </location>
</feature>
<dbReference type="InterPro" id="IPR056884">
    <property type="entry name" value="NPHP3-like_N"/>
</dbReference>
<feature type="compositionally biased region" description="Basic and acidic residues" evidence="4">
    <location>
        <begin position="895"/>
        <end position="911"/>
    </location>
</feature>
<proteinExistence type="predicted"/>
<feature type="signal peptide" evidence="5">
    <location>
        <begin position="1"/>
        <end position="23"/>
    </location>
</feature>
<feature type="repeat" description="ANK" evidence="3">
    <location>
        <begin position="632"/>
        <end position="664"/>
    </location>
</feature>
<evidence type="ECO:0000256" key="1">
    <source>
        <dbReference type="ARBA" id="ARBA00022737"/>
    </source>
</evidence>
<keyword evidence="5" id="KW-0732">Signal</keyword>
<evidence type="ECO:0000259" key="7">
    <source>
        <dbReference type="Pfam" id="PF24883"/>
    </source>
</evidence>
<feature type="repeat" description="ANK" evidence="3">
    <location>
        <begin position="795"/>
        <end position="827"/>
    </location>
</feature>
<dbReference type="SMART" id="SM00248">
    <property type="entry name" value="ANK"/>
    <property type="match status" value="7"/>
</dbReference>
<name>A0A9W9CFT2_9PLEO</name>
<evidence type="ECO:0000256" key="2">
    <source>
        <dbReference type="ARBA" id="ARBA00023043"/>
    </source>
</evidence>
<evidence type="ECO:0008006" key="10">
    <source>
        <dbReference type="Google" id="ProtNLM"/>
    </source>
</evidence>
<gene>
    <name evidence="8" type="ORF">N0V89_000501</name>
</gene>
<dbReference type="Gene3D" id="1.25.40.20">
    <property type="entry name" value="Ankyrin repeat-containing domain"/>
    <property type="match status" value="4"/>
</dbReference>
<sequence>METAASIIAVLQLSGFIITYARTAHGARDERERLCDQLEGCSHVLQLLKEDLNDPNANPTWAVSIRKLESVNNPLHRLAKALEPLERELSKIDKVHVRLTWPFKRMQVLELMTTIDREMNSLSLSLQNDSGRLLHNLHARSQKISRQIDKIAQSIRDNAQANVDHYQEMTKGISEIQTTQHTVTSALDRLQKQTTSKEVDIQREEILRWMTPSKQLFQNPESRTNHLGMGNWAVRSEAYKTWSNLHSQTLFCPGLPGAGKTYITSVIAQDLRNEQTLENLLVSLLRQLVDQMRLLPEAVIDLYKRHREVDGMFLLAQLHLESLKTARSPKAVRILLKKLRARSVKDNKAVLASEAYDYAYTVAMDRIQGQPQGQRELAMDALAWLAFAKTPMTIAMLRVALAVEIGEPNLDPSNISDIKDVVSACIGLIVVDESSCIVRLIHYTAQEFFQRNLQRWSPNARSDIVAVCTTYLSFRESEEGVDPFECSDVESADWIPTDEEVLKIYDTGSADAPVDLRYYHAFYMYAIDHWGNHARDLPCVHPGVMDFLKRPKNVEAAGLKLIDLKGVTALQLAAHFGLREVVAELLEKEDCDLAAKDFAGVTALMEATSEGRHTTVELLIEHGANIDAEDYDGRTALHIAALAGRHVIARFLLTQGANVNALDFGNQSPLLLASKRGHETIVELLLQHNAGTDFADENGVTPLLVAIYSRKNRIADMLLAAGADVTHRVHDQSALEMLRSYGIDQPSDVKKLAGRAALSFIAEWTIHIPGKRRNFDPLIQALVEAGADVNDQDYHGRSPLHYAVNRGNDATVQKLIELGADPNLVDEDGDSPWLLALDRVNHERSSPWLLSTVSDLHFCPSGMSLHRDIVQMLEKAGGGSEVERNIVQRELAIRKKRKRDDTNDSESEKFSKRNLSGR</sequence>
<evidence type="ECO:0000256" key="4">
    <source>
        <dbReference type="SAM" id="MobiDB-lite"/>
    </source>
</evidence>
<feature type="repeat" description="ANK" evidence="3">
    <location>
        <begin position="599"/>
        <end position="631"/>
    </location>
</feature>
<dbReference type="PANTHER" id="PTHR24161:SF124">
    <property type="entry name" value="TRANSIENT RECEPTOR POTENTIAL CHANNEL PYREXIA"/>
    <property type="match status" value="1"/>
</dbReference>
<feature type="chain" id="PRO_5040807529" description="Ankyrin" evidence="5">
    <location>
        <begin position="24"/>
        <end position="918"/>
    </location>
</feature>
<dbReference type="Pfam" id="PF13857">
    <property type="entry name" value="Ank_5"/>
    <property type="match status" value="1"/>
</dbReference>
<feature type="domain" description="Nephrocystin 3-like N-terminal" evidence="7">
    <location>
        <begin position="228"/>
        <end position="310"/>
    </location>
</feature>
<keyword evidence="9" id="KW-1185">Reference proteome</keyword>
<dbReference type="GeneID" id="80904031"/>
<keyword evidence="1" id="KW-0677">Repeat</keyword>
<reference evidence="8" key="1">
    <citation type="submission" date="2022-10" db="EMBL/GenBank/DDBJ databases">
        <title>Tapping the CABI collections for fungal endophytes: first genome assemblies for Collariella, Neodidymelliopsis, Ascochyta clinopodiicola, Didymella pomorum, Didymosphaeria variabile, Neocosmospora piperis and Neocucurbitaria cava.</title>
        <authorList>
            <person name="Hill R."/>
        </authorList>
    </citation>
    <scope>NUCLEOTIDE SEQUENCE</scope>
    <source>
        <strain evidence="8">IMI 356815</strain>
    </source>
</reference>
<dbReference type="AlphaFoldDB" id="A0A9W9CFT2"/>
<dbReference type="PROSITE" id="PS50088">
    <property type="entry name" value="ANK_REPEAT"/>
    <property type="match status" value="5"/>
</dbReference>
<evidence type="ECO:0000313" key="9">
    <source>
        <dbReference type="Proteomes" id="UP001140513"/>
    </source>
</evidence>
<keyword evidence="2 3" id="KW-0040">ANK repeat</keyword>
<evidence type="ECO:0000259" key="6">
    <source>
        <dbReference type="Pfam" id="PF22939"/>
    </source>
</evidence>
<feature type="repeat" description="ANK" evidence="3">
    <location>
        <begin position="698"/>
        <end position="730"/>
    </location>
</feature>
<dbReference type="InterPro" id="IPR002110">
    <property type="entry name" value="Ankyrin_rpt"/>
</dbReference>
<feature type="repeat" description="ANK" evidence="3">
    <location>
        <begin position="665"/>
        <end position="697"/>
    </location>
</feature>
<evidence type="ECO:0000313" key="8">
    <source>
        <dbReference type="EMBL" id="KAJ4359942.1"/>
    </source>
</evidence>
<organism evidence="8 9">
    <name type="scientific">Didymosphaeria variabile</name>
    <dbReference type="NCBI Taxonomy" id="1932322"/>
    <lineage>
        <taxon>Eukaryota</taxon>
        <taxon>Fungi</taxon>
        <taxon>Dikarya</taxon>
        <taxon>Ascomycota</taxon>
        <taxon>Pezizomycotina</taxon>
        <taxon>Dothideomycetes</taxon>
        <taxon>Pleosporomycetidae</taxon>
        <taxon>Pleosporales</taxon>
        <taxon>Massarineae</taxon>
        <taxon>Didymosphaeriaceae</taxon>
        <taxon>Didymosphaeria</taxon>
    </lineage>
</organism>
<evidence type="ECO:0000256" key="3">
    <source>
        <dbReference type="PROSITE-ProRule" id="PRU00023"/>
    </source>
</evidence>
<accession>A0A9W9CFT2</accession>
<dbReference type="OrthoDB" id="195446at2759"/>
<dbReference type="PRINTS" id="PR01415">
    <property type="entry name" value="ANKYRIN"/>
</dbReference>